<reference evidence="2" key="1">
    <citation type="journal article" date="2024" name="Proc. Natl. Acad. Sci. U.S.A.">
        <title>Extraordinary preservation of gene collinearity over three hundred million years revealed in homosporous lycophytes.</title>
        <authorList>
            <person name="Li C."/>
            <person name="Wickell D."/>
            <person name="Kuo L.Y."/>
            <person name="Chen X."/>
            <person name="Nie B."/>
            <person name="Liao X."/>
            <person name="Peng D."/>
            <person name="Ji J."/>
            <person name="Jenkins J."/>
            <person name="Williams M."/>
            <person name="Shu S."/>
            <person name="Plott C."/>
            <person name="Barry K."/>
            <person name="Rajasekar S."/>
            <person name="Grimwood J."/>
            <person name="Han X."/>
            <person name="Sun S."/>
            <person name="Hou Z."/>
            <person name="He W."/>
            <person name="Dai G."/>
            <person name="Sun C."/>
            <person name="Schmutz J."/>
            <person name="Leebens-Mack J.H."/>
            <person name="Li F.W."/>
            <person name="Wang L."/>
        </authorList>
    </citation>
    <scope>NUCLEOTIDE SEQUENCE [LARGE SCALE GENOMIC DNA]</scope>
    <source>
        <strain evidence="2">cv. PW_Plant_1</strain>
    </source>
</reference>
<dbReference type="Proteomes" id="UP001162992">
    <property type="component" value="Chromosome 1"/>
</dbReference>
<gene>
    <name evidence="1" type="ORF">O6H91_01G116000</name>
</gene>
<sequence>MLDIPGELNCSAGKNASVERLLLGFKGSLFSVDSSIELLGVSMFSSTGSCCLLARFSLEPGPACAIFILTLKSEETFSNIFEPEDLSPRLLCLVADRAGSSCWNVC</sequence>
<keyword evidence="2" id="KW-1185">Reference proteome</keyword>
<evidence type="ECO:0000313" key="2">
    <source>
        <dbReference type="Proteomes" id="UP001162992"/>
    </source>
</evidence>
<comment type="caution">
    <text evidence="1">The sequence shown here is derived from an EMBL/GenBank/DDBJ whole genome shotgun (WGS) entry which is preliminary data.</text>
</comment>
<name>A0ACC2EV01_DIPCM</name>
<evidence type="ECO:0000313" key="1">
    <source>
        <dbReference type="EMBL" id="KAJ7570339.1"/>
    </source>
</evidence>
<proteinExistence type="predicted"/>
<dbReference type="EMBL" id="CM055092">
    <property type="protein sequence ID" value="KAJ7570339.1"/>
    <property type="molecule type" value="Genomic_DNA"/>
</dbReference>
<organism evidence="1 2">
    <name type="scientific">Diphasiastrum complanatum</name>
    <name type="common">Issler's clubmoss</name>
    <name type="synonym">Lycopodium complanatum</name>
    <dbReference type="NCBI Taxonomy" id="34168"/>
    <lineage>
        <taxon>Eukaryota</taxon>
        <taxon>Viridiplantae</taxon>
        <taxon>Streptophyta</taxon>
        <taxon>Embryophyta</taxon>
        <taxon>Tracheophyta</taxon>
        <taxon>Lycopodiopsida</taxon>
        <taxon>Lycopodiales</taxon>
        <taxon>Lycopodiaceae</taxon>
        <taxon>Lycopodioideae</taxon>
        <taxon>Diphasiastrum</taxon>
    </lineage>
</organism>
<protein>
    <submittedName>
        <fullName evidence="1">Uncharacterized protein</fullName>
    </submittedName>
</protein>
<accession>A0ACC2EV01</accession>